<proteinExistence type="predicted"/>
<keyword evidence="1" id="KW-0472">Membrane</keyword>
<evidence type="ECO:0000313" key="3">
    <source>
        <dbReference type="Proteomes" id="UP001553161"/>
    </source>
</evidence>
<sequence length="119" mass="13130">MAAFILLIGQFYLYTGGLVAAVFLLWGADRVEPNLRGSWLVRPMLVPGAVLLWPLVLWRWARLEKGRVDPCARHLPPRGGQDLAALMLALLIPVVLFGALVLRQDGPVERPATLLEAPQ</sequence>
<keyword evidence="1" id="KW-1133">Transmembrane helix</keyword>
<evidence type="ECO:0000256" key="1">
    <source>
        <dbReference type="SAM" id="Phobius"/>
    </source>
</evidence>
<keyword evidence="3" id="KW-1185">Reference proteome</keyword>
<dbReference type="RefSeq" id="WP_366193640.1">
    <property type="nucleotide sequence ID" value="NZ_JBFBVU010000017.1"/>
</dbReference>
<evidence type="ECO:0000313" key="2">
    <source>
        <dbReference type="EMBL" id="MEV8467761.1"/>
    </source>
</evidence>
<gene>
    <name evidence="2" type="ORF">AB0T83_13355</name>
</gene>
<dbReference type="Proteomes" id="UP001553161">
    <property type="component" value="Unassembled WGS sequence"/>
</dbReference>
<protein>
    <submittedName>
        <fullName evidence="2">Uncharacterized protein</fullName>
    </submittedName>
</protein>
<organism evidence="2 3">
    <name type="scientific">Meridianimarinicoccus marinus</name>
    <dbReference type="NCBI Taxonomy" id="3231483"/>
    <lineage>
        <taxon>Bacteria</taxon>
        <taxon>Pseudomonadati</taxon>
        <taxon>Pseudomonadota</taxon>
        <taxon>Alphaproteobacteria</taxon>
        <taxon>Rhodobacterales</taxon>
        <taxon>Paracoccaceae</taxon>
        <taxon>Meridianimarinicoccus</taxon>
    </lineage>
</organism>
<accession>A0ABV3L861</accession>
<feature type="transmembrane region" description="Helical" evidence="1">
    <location>
        <begin position="39"/>
        <end position="60"/>
    </location>
</feature>
<reference evidence="2 3" key="1">
    <citation type="submission" date="2024-07" db="EMBL/GenBank/DDBJ databases">
        <authorList>
            <person name="Kang M."/>
        </authorList>
    </citation>
    <scope>NUCLEOTIDE SEQUENCE [LARGE SCALE GENOMIC DNA]</scope>
    <source>
        <strain evidence="2 3">DFM31</strain>
    </source>
</reference>
<name>A0ABV3L861_9RHOB</name>
<dbReference type="EMBL" id="JBFBVU010000017">
    <property type="protein sequence ID" value="MEV8467761.1"/>
    <property type="molecule type" value="Genomic_DNA"/>
</dbReference>
<keyword evidence="1" id="KW-0812">Transmembrane</keyword>
<feature type="transmembrane region" description="Helical" evidence="1">
    <location>
        <begin position="6"/>
        <end position="27"/>
    </location>
</feature>
<feature type="transmembrane region" description="Helical" evidence="1">
    <location>
        <begin position="83"/>
        <end position="102"/>
    </location>
</feature>
<comment type="caution">
    <text evidence="2">The sequence shown here is derived from an EMBL/GenBank/DDBJ whole genome shotgun (WGS) entry which is preliminary data.</text>
</comment>